<proteinExistence type="predicted"/>
<dbReference type="Gene3D" id="2.40.10.220">
    <property type="entry name" value="predicted glycosyltransferase like domains"/>
    <property type="match status" value="1"/>
</dbReference>
<feature type="transmembrane region" description="Helical" evidence="1">
    <location>
        <begin position="151"/>
        <end position="173"/>
    </location>
</feature>
<protein>
    <recommendedName>
        <fullName evidence="4">PilZ domain-containing protein</fullName>
    </recommendedName>
</protein>
<evidence type="ECO:0000256" key="1">
    <source>
        <dbReference type="SAM" id="Phobius"/>
    </source>
</evidence>
<dbReference type="Proteomes" id="UP001238496">
    <property type="component" value="Unassembled WGS sequence"/>
</dbReference>
<keyword evidence="1" id="KW-0472">Membrane</keyword>
<dbReference type="EMBL" id="JAUSUW010000010">
    <property type="protein sequence ID" value="MDQ0422400.1"/>
    <property type="molecule type" value="Genomic_DNA"/>
</dbReference>
<evidence type="ECO:0000313" key="2">
    <source>
        <dbReference type="EMBL" id="MDQ0422400.1"/>
    </source>
</evidence>
<dbReference type="RefSeq" id="WP_307374906.1">
    <property type="nucleotide sequence ID" value="NZ_JAUSUW010000010.1"/>
</dbReference>
<evidence type="ECO:0000313" key="3">
    <source>
        <dbReference type="Proteomes" id="UP001238496"/>
    </source>
</evidence>
<name>A0ABU0GAM0_9HYPH</name>
<comment type="caution">
    <text evidence="2">The sequence shown here is derived from an EMBL/GenBank/DDBJ whole genome shotgun (WGS) entry which is preliminary data.</text>
</comment>
<gene>
    <name evidence="2" type="ORF">J2045_003448</name>
</gene>
<keyword evidence="1" id="KW-0812">Transmembrane</keyword>
<evidence type="ECO:0008006" key="4">
    <source>
        <dbReference type="Google" id="ProtNLM"/>
    </source>
</evidence>
<accession>A0ABU0GAM0</accession>
<keyword evidence="3" id="KW-1185">Reference proteome</keyword>
<keyword evidence="1" id="KW-1133">Transmembrane helix</keyword>
<organism evidence="2 3">
    <name type="scientific">Peteryoungia aggregata LMG 23059</name>
    <dbReference type="NCBI Taxonomy" id="1368425"/>
    <lineage>
        <taxon>Bacteria</taxon>
        <taxon>Pseudomonadati</taxon>
        <taxon>Pseudomonadota</taxon>
        <taxon>Alphaproteobacteria</taxon>
        <taxon>Hyphomicrobiales</taxon>
        <taxon>Rhizobiaceae</taxon>
        <taxon>Peteryoungia</taxon>
    </lineage>
</organism>
<reference evidence="2 3" key="1">
    <citation type="submission" date="2023-07" db="EMBL/GenBank/DDBJ databases">
        <title>Genomic Encyclopedia of Type Strains, Phase IV (KMG-IV): sequencing the most valuable type-strain genomes for metagenomic binning, comparative biology and taxonomic classification.</title>
        <authorList>
            <person name="Goeker M."/>
        </authorList>
    </citation>
    <scope>NUCLEOTIDE SEQUENCE [LARGE SCALE GENOMIC DNA]</scope>
    <source>
        <strain evidence="2 3">DSM 1111</strain>
    </source>
</reference>
<sequence length="347" mass="37071">MATAAPKRREREFPRYKIPLAAIIDGQRVMVCDWSVAGLGLVDVELSRKPGDHLVVQLLIETEGSTLQLPLNTSVVWVNPAERRAGLQILDPAEKTAPLAEFADLYLAGRLVDSDSSIFVLGNDMADKEDTKAAVVGTTAQSTGEGLAGRILGLAVFLVVGLAAFAFLSSIVYKRLFTFEAVAANVAAETTTVYQPRDGVVEFAALGESVKQGERLATITLAPPASAGQATVDVLSPCDCYVVSVDHPSTTYGRAGGRLITLVDKDATLYVSVRLPFRRLANLAEQPSISLTYLDGQTASDVGVLSIPKITEYTATQLEIRVQPGRELDPSLVGQPVLATFDTAPWN</sequence>